<evidence type="ECO:0000256" key="2">
    <source>
        <dbReference type="ARBA" id="ARBA00022475"/>
    </source>
</evidence>
<dbReference type="PANTHER" id="PTHR34857:SF2">
    <property type="entry name" value="SLL0384 PROTEIN"/>
    <property type="match status" value="1"/>
</dbReference>
<dbReference type="CDD" id="cd16914">
    <property type="entry name" value="EcfT"/>
    <property type="match status" value="1"/>
</dbReference>
<keyword evidence="9" id="KW-1185">Reference proteome</keyword>
<organism evidence="8 9">
    <name type="scientific">Agromyces intestinalis</name>
    <dbReference type="NCBI Taxonomy" id="2592652"/>
    <lineage>
        <taxon>Bacteria</taxon>
        <taxon>Bacillati</taxon>
        <taxon>Actinomycetota</taxon>
        <taxon>Actinomycetes</taxon>
        <taxon>Micrococcales</taxon>
        <taxon>Microbacteriaceae</taxon>
        <taxon>Agromyces</taxon>
    </lineage>
</organism>
<dbReference type="OrthoDB" id="6400at2"/>
<accession>A0A5C1YL27</accession>
<dbReference type="AlphaFoldDB" id="A0A5C1YL27"/>
<evidence type="ECO:0000256" key="4">
    <source>
        <dbReference type="ARBA" id="ARBA00022989"/>
    </source>
</evidence>
<feature type="transmembrane region" description="Helical" evidence="7">
    <location>
        <begin position="251"/>
        <end position="274"/>
    </location>
</feature>
<keyword evidence="4 7" id="KW-1133">Transmembrane helix</keyword>
<feature type="region of interest" description="Disordered" evidence="6">
    <location>
        <begin position="1"/>
        <end position="28"/>
    </location>
</feature>
<proteinExistence type="predicted"/>
<feature type="transmembrane region" description="Helical" evidence="7">
    <location>
        <begin position="50"/>
        <end position="73"/>
    </location>
</feature>
<dbReference type="Pfam" id="PF02361">
    <property type="entry name" value="CbiQ"/>
    <property type="match status" value="1"/>
</dbReference>
<evidence type="ECO:0000313" key="9">
    <source>
        <dbReference type="Proteomes" id="UP000324678"/>
    </source>
</evidence>
<evidence type="ECO:0000256" key="1">
    <source>
        <dbReference type="ARBA" id="ARBA00004141"/>
    </source>
</evidence>
<evidence type="ECO:0000256" key="7">
    <source>
        <dbReference type="SAM" id="Phobius"/>
    </source>
</evidence>
<comment type="subcellular location">
    <subcellularLocation>
        <location evidence="1">Membrane</location>
        <topology evidence="1">Multi-pass membrane protein</topology>
    </subcellularLocation>
</comment>
<dbReference type="Proteomes" id="UP000324678">
    <property type="component" value="Chromosome"/>
</dbReference>
<gene>
    <name evidence="8" type="ORF">FLP10_16130</name>
</gene>
<reference evidence="8 9" key="1">
    <citation type="submission" date="2019-09" db="EMBL/GenBank/DDBJ databases">
        <title>Genome sequencing of strain KACC 19306.</title>
        <authorList>
            <person name="Heo J."/>
            <person name="Kim S.-J."/>
            <person name="Kim J.-S."/>
            <person name="Hong S.-B."/>
            <person name="Kwon S.-W."/>
        </authorList>
    </citation>
    <scope>NUCLEOTIDE SEQUENCE [LARGE SCALE GENOMIC DNA]</scope>
    <source>
        <strain evidence="8 9">KACC 19306</strain>
    </source>
</reference>
<dbReference type="GO" id="GO:0005886">
    <property type="term" value="C:plasma membrane"/>
    <property type="evidence" value="ECO:0007669"/>
    <property type="project" value="UniProtKB-ARBA"/>
</dbReference>
<evidence type="ECO:0000256" key="6">
    <source>
        <dbReference type="SAM" id="MobiDB-lite"/>
    </source>
</evidence>
<dbReference type="InterPro" id="IPR051611">
    <property type="entry name" value="ECF_transporter_component"/>
</dbReference>
<keyword evidence="2" id="KW-1003">Cell membrane</keyword>
<dbReference type="KEGG" id="ail:FLP10_16130"/>
<name>A0A5C1YL27_9MICO</name>
<dbReference type="InterPro" id="IPR003339">
    <property type="entry name" value="ABC/ECF_trnsptr_transmembrane"/>
</dbReference>
<evidence type="ECO:0000313" key="8">
    <source>
        <dbReference type="EMBL" id="QEO15777.1"/>
    </source>
</evidence>
<sequence length="279" mass="29514">MSLDERTGVDVPTLSDPPGDGRDDGRPPLRLLSRVNPVTRLAAIMLMTTPLLVTVDWVSAAIALVLQLVLFIAAGLSPSSIVKRVWPILVAAPIAGISMLLYGRPSGTVYVDFGLIRITDGSIELAIAITVRVLAVGLPAVLLFIDVDPTALADGLAQVWHLPSRFVLGALAGARLVGLFLEDWRAMALSRRARGIGDHGVLRRFATMAFALLVLAIRRGSKLATAMEARGFGADLPRTWARDSRVGAADWLLIAIAVAVAVIALAGAVVAGTFHPVWA</sequence>
<protein>
    <submittedName>
        <fullName evidence="8">Energy-coupling factor transporter transmembrane protein EcfT</fullName>
    </submittedName>
</protein>
<feature type="transmembrane region" description="Helical" evidence="7">
    <location>
        <begin position="201"/>
        <end position="217"/>
    </location>
</feature>
<evidence type="ECO:0000256" key="5">
    <source>
        <dbReference type="ARBA" id="ARBA00023136"/>
    </source>
</evidence>
<evidence type="ECO:0000256" key="3">
    <source>
        <dbReference type="ARBA" id="ARBA00022692"/>
    </source>
</evidence>
<keyword evidence="5 7" id="KW-0472">Membrane</keyword>
<feature type="transmembrane region" description="Helical" evidence="7">
    <location>
        <begin position="123"/>
        <end position="145"/>
    </location>
</feature>
<dbReference type="EMBL" id="CP043505">
    <property type="protein sequence ID" value="QEO15777.1"/>
    <property type="molecule type" value="Genomic_DNA"/>
</dbReference>
<keyword evidence="3 7" id="KW-0812">Transmembrane</keyword>
<feature type="transmembrane region" description="Helical" evidence="7">
    <location>
        <begin position="85"/>
        <end position="102"/>
    </location>
</feature>
<feature type="transmembrane region" description="Helical" evidence="7">
    <location>
        <begin position="165"/>
        <end position="181"/>
    </location>
</feature>
<dbReference type="PANTHER" id="PTHR34857">
    <property type="entry name" value="SLL0384 PROTEIN"/>
    <property type="match status" value="1"/>
</dbReference>